<feature type="domain" description="NTR" evidence="4">
    <location>
        <begin position="2"/>
        <end position="110"/>
    </location>
</feature>
<keyword evidence="6" id="KW-1185">Reference proteome</keyword>
<evidence type="ECO:0000256" key="2">
    <source>
        <dbReference type="ARBA" id="ARBA00022525"/>
    </source>
</evidence>
<sequence length="110" mass="12731">TCPKCYEEENGMIKGINKRPFVFMKDTACDQSKANYIFHVNISKIHDLGRQKIADAKLIKVIKRGAQLYDGGENITFTWESICQCPRINETKEYVIIAKDGPQEMYRNHM</sequence>
<dbReference type="AlphaFoldDB" id="A0ABD3XC31"/>
<dbReference type="EMBL" id="JBJQND010000003">
    <property type="protein sequence ID" value="KAL3882563.1"/>
    <property type="molecule type" value="Genomic_DNA"/>
</dbReference>
<comment type="caution">
    <text evidence="5">The sequence shown here is derived from an EMBL/GenBank/DDBJ whole genome shotgun (WGS) entry which is preliminary data.</text>
</comment>
<dbReference type="Gene3D" id="2.40.50.120">
    <property type="match status" value="1"/>
</dbReference>
<keyword evidence="3" id="KW-1015">Disulfide bond</keyword>
<dbReference type="Proteomes" id="UP001634394">
    <property type="component" value="Unassembled WGS sequence"/>
</dbReference>
<organism evidence="5 6">
    <name type="scientific">Sinanodonta woodiana</name>
    <name type="common">Chinese pond mussel</name>
    <name type="synonym">Anodonta woodiana</name>
    <dbReference type="NCBI Taxonomy" id="1069815"/>
    <lineage>
        <taxon>Eukaryota</taxon>
        <taxon>Metazoa</taxon>
        <taxon>Spiralia</taxon>
        <taxon>Lophotrochozoa</taxon>
        <taxon>Mollusca</taxon>
        <taxon>Bivalvia</taxon>
        <taxon>Autobranchia</taxon>
        <taxon>Heteroconchia</taxon>
        <taxon>Palaeoheterodonta</taxon>
        <taxon>Unionida</taxon>
        <taxon>Unionoidea</taxon>
        <taxon>Unionidae</taxon>
        <taxon>Unioninae</taxon>
        <taxon>Sinanodonta</taxon>
    </lineage>
</organism>
<protein>
    <recommendedName>
        <fullName evidence="4">NTR domain-containing protein</fullName>
    </recommendedName>
</protein>
<dbReference type="GO" id="GO:0005576">
    <property type="term" value="C:extracellular region"/>
    <property type="evidence" value="ECO:0007669"/>
    <property type="project" value="UniProtKB-SubCell"/>
</dbReference>
<keyword evidence="2" id="KW-0964">Secreted</keyword>
<evidence type="ECO:0000313" key="5">
    <source>
        <dbReference type="EMBL" id="KAL3882563.1"/>
    </source>
</evidence>
<dbReference type="InterPro" id="IPR018933">
    <property type="entry name" value="Netrin_module_non-TIMP"/>
</dbReference>
<dbReference type="Pfam" id="PF01759">
    <property type="entry name" value="NTR"/>
    <property type="match status" value="1"/>
</dbReference>
<dbReference type="PROSITE" id="PS50189">
    <property type="entry name" value="NTR"/>
    <property type="match status" value="1"/>
</dbReference>
<proteinExistence type="predicted"/>
<dbReference type="InterPro" id="IPR001134">
    <property type="entry name" value="Netrin_domain"/>
</dbReference>
<feature type="non-terminal residue" evidence="5">
    <location>
        <position position="1"/>
    </location>
</feature>
<name>A0ABD3XC31_SINWO</name>
<evidence type="ECO:0000259" key="4">
    <source>
        <dbReference type="PROSITE" id="PS50189"/>
    </source>
</evidence>
<dbReference type="InterPro" id="IPR008993">
    <property type="entry name" value="TIMP-like_OB-fold"/>
</dbReference>
<comment type="subcellular location">
    <subcellularLocation>
        <location evidence="1">Secreted</location>
    </subcellularLocation>
</comment>
<evidence type="ECO:0000256" key="1">
    <source>
        <dbReference type="ARBA" id="ARBA00004613"/>
    </source>
</evidence>
<evidence type="ECO:0000256" key="3">
    <source>
        <dbReference type="ARBA" id="ARBA00023157"/>
    </source>
</evidence>
<evidence type="ECO:0000313" key="6">
    <source>
        <dbReference type="Proteomes" id="UP001634394"/>
    </source>
</evidence>
<accession>A0ABD3XC31</accession>
<gene>
    <name evidence="5" type="ORF">ACJMK2_028898</name>
</gene>
<dbReference type="SUPFAM" id="SSF50242">
    <property type="entry name" value="TIMP-like"/>
    <property type="match status" value="1"/>
</dbReference>
<reference evidence="5 6" key="1">
    <citation type="submission" date="2024-11" db="EMBL/GenBank/DDBJ databases">
        <title>Chromosome-level genome assembly of the freshwater bivalve Anodonta woodiana.</title>
        <authorList>
            <person name="Chen X."/>
        </authorList>
    </citation>
    <scope>NUCLEOTIDE SEQUENCE [LARGE SCALE GENOMIC DNA]</scope>
    <source>
        <strain evidence="5">MN2024</strain>
        <tissue evidence="5">Gills</tissue>
    </source>
</reference>